<proteinExistence type="predicted"/>
<feature type="compositionally biased region" description="Low complexity" evidence="1">
    <location>
        <begin position="110"/>
        <end position="123"/>
    </location>
</feature>
<evidence type="ECO:0000256" key="1">
    <source>
        <dbReference type="SAM" id="MobiDB-lite"/>
    </source>
</evidence>
<evidence type="ECO:0000313" key="3">
    <source>
        <dbReference type="Proteomes" id="UP001501218"/>
    </source>
</evidence>
<protein>
    <submittedName>
        <fullName evidence="2">Uncharacterized protein</fullName>
    </submittedName>
</protein>
<dbReference type="Proteomes" id="UP001501218">
    <property type="component" value="Unassembled WGS sequence"/>
</dbReference>
<name>A0ABN3GVU6_9PSEU</name>
<organism evidence="2 3">
    <name type="scientific">Saccharopolyspora halophila</name>
    <dbReference type="NCBI Taxonomy" id="405551"/>
    <lineage>
        <taxon>Bacteria</taxon>
        <taxon>Bacillati</taxon>
        <taxon>Actinomycetota</taxon>
        <taxon>Actinomycetes</taxon>
        <taxon>Pseudonocardiales</taxon>
        <taxon>Pseudonocardiaceae</taxon>
        <taxon>Saccharopolyspora</taxon>
    </lineage>
</organism>
<feature type="region of interest" description="Disordered" evidence="1">
    <location>
        <begin position="79"/>
        <end position="130"/>
    </location>
</feature>
<comment type="caution">
    <text evidence="2">The sequence shown here is derived from an EMBL/GenBank/DDBJ whole genome shotgun (WGS) entry which is preliminary data.</text>
</comment>
<dbReference type="EMBL" id="BAAARA010000023">
    <property type="protein sequence ID" value="GAA2362493.1"/>
    <property type="molecule type" value="Genomic_DNA"/>
</dbReference>
<keyword evidence="3" id="KW-1185">Reference proteome</keyword>
<evidence type="ECO:0000313" key="2">
    <source>
        <dbReference type="EMBL" id="GAA2362493.1"/>
    </source>
</evidence>
<accession>A0ABN3GVU6</accession>
<gene>
    <name evidence="2" type="ORF">GCM10009854_47710</name>
</gene>
<sequence length="130" mass="14228">METTESGGLLDVSAKPDHRVRGWLNELETEAVVSRTRLKRSLKDGGILRPDAKLNQRCALSEPEKAHYSIMLMCRNARPPRSSYNAWRDRADTDRDPPASLSSTCDGPLATPAAPSGAKGSPPRKTFLPT</sequence>
<feature type="compositionally biased region" description="Basic and acidic residues" evidence="1">
    <location>
        <begin position="87"/>
        <end position="97"/>
    </location>
</feature>
<reference evidence="2 3" key="1">
    <citation type="journal article" date="2019" name="Int. J. Syst. Evol. Microbiol.">
        <title>The Global Catalogue of Microorganisms (GCM) 10K type strain sequencing project: providing services to taxonomists for standard genome sequencing and annotation.</title>
        <authorList>
            <consortium name="The Broad Institute Genomics Platform"/>
            <consortium name="The Broad Institute Genome Sequencing Center for Infectious Disease"/>
            <person name="Wu L."/>
            <person name="Ma J."/>
        </authorList>
    </citation>
    <scope>NUCLEOTIDE SEQUENCE [LARGE SCALE GENOMIC DNA]</scope>
    <source>
        <strain evidence="2 3">JCM 16221</strain>
    </source>
</reference>